<comment type="caution">
    <text evidence="1">The sequence shown here is derived from an EMBL/GenBank/DDBJ whole genome shotgun (WGS) entry which is preliminary data.</text>
</comment>
<gene>
    <name evidence="1" type="ORF">B296_00055562</name>
</gene>
<sequence>MAAIGGGIGGKDGNNGSVLRLDGYSRVVGSSSNKGVGYGYNREGGSDNNRGIWKLQQLKKMASGSLAIDVDDSNTTEVSYSR</sequence>
<protein>
    <submittedName>
        <fullName evidence="1">Uncharacterized protein</fullName>
    </submittedName>
</protein>
<evidence type="ECO:0000313" key="1">
    <source>
        <dbReference type="EMBL" id="RRT44772.1"/>
    </source>
</evidence>
<name>A0A426XZ90_ENSVE</name>
<dbReference type="Proteomes" id="UP000287651">
    <property type="component" value="Unassembled WGS sequence"/>
</dbReference>
<proteinExistence type="predicted"/>
<dbReference type="AlphaFoldDB" id="A0A426XZ90"/>
<accession>A0A426XZ90</accession>
<reference evidence="1 2" key="1">
    <citation type="journal article" date="2014" name="Agronomy (Basel)">
        <title>A Draft Genome Sequence for Ensete ventricosum, the Drought-Tolerant Tree Against Hunger.</title>
        <authorList>
            <person name="Harrison J."/>
            <person name="Moore K.A."/>
            <person name="Paszkiewicz K."/>
            <person name="Jones T."/>
            <person name="Grant M."/>
            <person name="Ambacheew D."/>
            <person name="Muzemil S."/>
            <person name="Studholme D.J."/>
        </authorList>
    </citation>
    <scope>NUCLEOTIDE SEQUENCE [LARGE SCALE GENOMIC DNA]</scope>
</reference>
<organism evidence="1 2">
    <name type="scientific">Ensete ventricosum</name>
    <name type="common">Abyssinian banana</name>
    <name type="synonym">Musa ensete</name>
    <dbReference type="NCBI Taxonomy" id="4639"/>
    <lineage>
        <taxon>Eukaryota</taxon>
        <taxon>Viridiplantae</taxon>
        <taxon>Streptophyta</taxon>
        <taxon>Embryophyta</taxon>
        <taxon>Tracheophyta</taxon>
        <taxon>Spermatophyta</taxon>
        <taxon>Magnoliopsida</taxon>
        <taxon>Liliopsida</taxon>
        <taxon>Zingiberales</taxon>
        <taxon>Musaceae</taxon>
        <taxon>Ensete</taxon>
    </lineage>
</organism>
<evidence type="ECO:0000313" key="2">
    <source>
        <dbReference type="Proteomes" id="UP000287651"/>
    </source>
</evidence>
<dbReference type="EMBL" id="AMZH03016256">
    <property type="protein sequence ID" value="RRT44772.1"/>
    <property type="molecule type" value="Genomic_DNA"/>
</dbReference>